<evidence type="ECO:0000313" key="1">
    <source>
        <dbReference type="EMBL" id="KAI7960994.1"/>
    </source>
</evidence>
<name>A0ACC0EVP6_9BASI</name>
<gene>
    <name evidence="1" type="ORF">MJO28_001483</name>
</gene>
<organism evidence="1 2">
    <name type="scientific">Puccinia striiformis f. sp. tritici</name>
    <dbReference type="NCBI Taxonomy" id="168172"/>
    <lineage>
        <taxon>Eukaryota</taxon>
        <taxon>Fungi</taxon>
        <taxon>Dikarya</taxon>
        <taxon>Basidiomycota</taxon>
        <taxon>Pucciniomycotina</taxon>
        <taxon>Pucciniomycetes</taxon>
        <taxon>Pucciniales</taxon>
        <taxon>Pucciniaceae</taxon>
        <taxon>Puccinia</taxon>
    </lineage>
</organism>
<reference evidence="1 2" key="3">
    <citation type="journal article" date="2022" name="Microbiol. Spectr.">
        <title>Folding features and dynamics of 3D genome architecture in plant fungal pathogens.</title>
        <authorList>
            <person name="Xia C."/>
        </authorList>
    </citation>
    <scope>NUCLEOTIDE SEQUENCE [LARGE SCALE GENOMIC DNA]</scope>
    <source>
        <strain evidence="1 2">93-210</strain>
    </source>
</reference>
<dbReference type="EMBL" id="CM045866">
    <property type="protein sequence ID" value="KAI7960994.1"/>
    <property type="molecule type" value="Genomic_DNA"/>
</dbReference>
<keyword evidence="2" id="KW-1185">Reference proteome</keyword>
<protein>
    <submittedName>
        <fullName evidence="1">Uncharacterized protein</fullName>
    </submittedName>
</protein>
<sequence>MSVLDSLQTNYLARIERRRRSRHQDTPETIAASLARRISSEPNSSWRQASFERLNQDFQSGIPRTQAVNRLRERILATTTGTTISTENNLKINTHQAYLLYCGQDNNLGCGNLISVRAALMPPKSFTALSQEQHFAEDDFANGITRIRRTRRRNPEIPTTVIMISDCLPVPLSTDTVDPITHASFQNDPTANPFHKLNLSNPNTVCTCQKTYLGCTSCGNILGHSIIKACNSCKEIAATQPHFFYAERLTVLPRYTEEDEDQKIKIKRNLNEKEEEQEEVQYHRYGLLDISFMTWAEAVRHKNMDIENGLVEIPMIDEKEHEEEEERDGEGGRISNISSTIRNAILIGSLTDVPDRVASPETRNMNTSQTNTTISPSIPHADHQERSNRRGGLTRSHALRLSDHIHLGSRLLNPRNRASSESWVIQESHPSSSGSDHHHLPPSDLRPISTMEDSQVSIDQDNEDKDDDDHQLLLREGLLSLHGLPDLRIPRISTRRQRPEDHLPTILSNGHSIINGEIFSSPRVIRRRVLDVDSVDLGGGVSTVDHLCAR</sequence>
<evidence type="ECO:0000313" key="2">
    <source>
        <dbReference type="Proteomes" id="UP001060170"/>
    </source>
</evidence>
<comment type="caution">
    <text evidence="1">The sequence shown here is derived from an EMBL/GenBank/DDBJ whole genome shotgun (WGS) entry which is preliminary data.</text>
</comment>
<reference evidence="2" key="1">
    <citation type="journal article" date="2018" name="BMC Genomics">
        <title>Genomic insights into host adaptation between the wheat stripe rust pathogen (Puccinia striiformis f. sp. tritici) and the barley stripe rust pathogen (Puccinia striiformis f. sp. hordei).</title>
        <authorList>
            <person name="Xia C."/>
            <person name="Wang M."/>
            <person name="Yin C."/>
            <person name="Cornejo O.E."/>
            <person name="Hulbert S.H."/>
            <person name="Chen X."/>
        </authorList>
    </citation>
    <scope>NUCLEOTIDE SEQUENCE [LARGE SCALE GENOMIC DNA]</scope>
    <source>
        <strain evidence="2">93-210</strain>
    </source>
</reference>
<reference evidence="2" key="2">
    <citation type="journal article" date="2018" name="Mol. Plant Microbe Interact.">
        <title>Genome sequence resources for the wheat stripe rust pathogen (Puccinia striiformis f. sp. tritici) and the barley stripe rust pathogen (Puccinia striiformis f. sp. hordei).</title>
        <authorList>
            <person name="Xia C."/>
            <person name="Wang M."/>
            <person name="Yin C."/>
            <person name="Cornejo O.E."/>
            <person name="Hulbert S.H."/>
            <person name="Chen X."/>
        </authorList>
    </citation>
    <scope>NUCLEOTIDE SEQUENCE [LARGE SCALE GENOMIC DNA]</scope>
    <source>
        <strain evidence="2">93-210</strain>
    </source>
</reference>
<proteinExistence type="predicted"/>
<dbReference type="Proteomes" id="UP001060170">
    <property type="component" value="Chromosome 2"/>
</dbReference>
<accession>A0ACC0EVP6</accession>